<protein>
    <submittedName>
        <fullName evidence="1">Uncharacterized protein</fullName>
    </submittedName>
</protein>
<reference evidence="1" key="1">
    <citation type="submission" date="2021-05" db="EMBL/GenBank/DDBJ databases">
        <authorList>
            <person name="Pan Q."/>
            <person name="Jouanno E."/>
            <person name="Zahm M."/>
            <person name="Klopp C."/>
            <person name="Cabau C."/>
            <person name="Louis A."/>
            <person name="Berthelot C."/>
            <person name="Parey E."/>
            <person name="Roest Crollius H."/>
            <person name="Montfort J."/>
            <person name="Robinson-Rechavi M."/>
            <person name="Bouchez O."/>
            <person name="Lampietro C."/>
            <person name="Lopez Roques C."/>
            <person name="Donnadieu C."/>
            <person name="Postlethwait J."/>
            <person name="Bobe J."/>
            <person name="Dillon D."/>
            <person name="Chandos A."/>
            <person name="von Hippel F."/>
            <person name="Guiguen Y."/>
        </authorList>
    </citation>
    <scope>NUCLEOTIDE SEQUENCE</scope>
    <source>
        <strain evidence="1">YG-Jan2019</strain>
    </source>
</reference>
<proteinExistence type="predicted"/>
<gene>
    <name evidence="1" type="ORF">DPEC_G00282440</name>
</gene>
<sequence>MPGIKAVYRSATSKCTALWNKASRSTVAAETVDEVLERKLLVPCTTRWNSFYDAVARVCEFPIAQLNTISYNFGLKAITDREYQFLKEYCTVMKPLTVALDILLGEDNCFYGTLLPTLETLISKTLDLKTGLLGDLPEAVVKAIKNRFAQVLESETAVLAAVTLPRFKLRWLRTQERKDNAKASLLAECRKSAQDEDQPTGTKAPTQP</sequence>
<dbReference type="EMBL" id="CM055752">
    <property type="protein sequence ID" value="KAJ7992799.1"/>
    <property type="molecule type" value="Genomic_DNA"/>
</dbReference>
<organism evidence="1 2">
    <name type="scientific">Dallia pectoralis</name>
    <name type="common">Alaska blackfish</name>
    <dbReference type="NCBI Taxonomy" id="75939"/>
    <lineage>
        <taxon>Eukaryota</taxon>
        <taxon>Metazoa</taxon>
        <taxon>Chordata</taxon>
        <taxon>Craniata</taxon>
        <taxon>Vertebrata</taxon>
        <taxon>Euteleostomi</taxon>
        <taxon>Actinopterygii</taxon>
        <taxon>Neopterygii</taxon>
        <taxon>Teleostei</taxon>
        <taxon>Protacanthopterygii</taxon>
        <taxon>Esociformes</taxon>
        <taxon>Umbridae</taxon>
        <taxon>Dallia</taxon>
    </lineage>
</organism>
<dbReference type="Proteomes" id="UP001157502">
    <property type="component" value="Chromosome 25"/>
</dbReference>
<comment type="caution">
    <text evidence="1">The sequence shown here is derived from an EMBL/GenBank/DDBJ whole genome shotgun (WGS) entry which is preliminary data.</text>
</comment>
<evidence type="ECO:0000313" key="2">
    <source>
        <dbReference type="Proteomes" id="UP001157502"/>
    </source>
</evidence>
<accession>A0ACC2FN23</accession>
<evidence type="ECO:0000313" key="1">
    <source>
        <dbReference type="EMBL" id="KAJ7992799.1"/>
    </source>
</evidence>
<keyword evidence="2" id="KW-1185">Reference proteome</keyword>
<name>A0ACC2FN23_DALPE</name>